<reference evidence="1" key="1">
    <citation type="submission" date="2023-05" db="EMBL/GenBank/DDBJ databases">
        <authorList>
            <person name="Stuckert A."/>
        </authorList>
    </citation>
    <scope>NUCLEOTIDE SEQUENCE</scope>
</reference>
<comment type="caution">
    <text evidence="1">The sequence shown here is derived from an EMBL/GenBank/DDBJ whole genome shotgun (WGS) entry which is preliminary data.</text>
</comment>
<dbReference type="PANTHER" id="PTHR15977:SF15">
    <property type="entry name" value="CILIA- AND FLAGELLA-ASSOCIATED PROTEIN 46"/>
    <property type="match status" value="1"/>
</dbReference>
<dbReference type="Proteomes" id="UP001162483">
    <property type="component" value="Unassembled WGS sequence"/>
</dbReference>
<dbReference type="InterPro" id="IPR039586">
    <property type="entry name" value="CFAP46"/>
</dbReference>
<proteinExistence type="predicted"/>
<dbReference type="PANTHER" id="PTHR15977">
    <property type="entry name" value="CILIA- AND FLAGELLA-ASSOCIATED PROTEIN 46"/>
    <property type="match status" value="1"/>
</dbReference>
<evidence type="ECO:0000313" key="2">
    <source>
        <dbReference type="Proteomes" id="UP001162483"/>
    </source>
</evidence>
<keyword evidence="2" id="KW-1185">Reference proteome</keyword>
<feature type="non-terminal residue" evidence="1">
    <location>
        <position position="147"/>
    </location>
</feature>
<evidence type="ECO:0000313" key="1">
    <source>
        <dbReference type="EMBL" id="CAI9562758.1"/>
    </source>
</evidence>
<dbReference type="EMBL" id="CATNWA010012054">
    <property type="protein sequence ID" value="CAI9562758.1"/>
    <property type="molecule type" value="Genomic_DNA"/>
</dbReference>
<accession>A0ABN9CTN3</accession>
<protein>
    <submittedName>
        <fullName evidence="1">Uncharacterized protein</fullName>
    </submittedName>
</protein>
<gene>
    <name evidence="1" type="ORF">SPARVUS_LOCUS5658589</name>
</gene>
<organism evidence="1 2">
    <name type="scientific">Staurois parvus</name>
    <dbReference type="NCBI Taxonomy" id="386267"/>
    <lineage>
        <taxon>Eukaryota</taxon>
        <taxon>Metazoa</taxon>
        <taxon>Chordata</taxon>
        <taxon>Craniata</taxon>
        <taxon>Vertebrata</taxon>
        <taxon>Euteleostomi</taxon>
        <taxon>Amphibia</taxon>
        <taxon>Batrachia</taxon>
        <taxon>Anura</taxon>
        <taxon>Neobatrachia</taxon>
        <taxon>Ranoidea</taxon>
        <taxon>Ranidae</taxon>
        <taxon>Staurois</taxon>
    </lineage>
</organism>
<name>A0ABN9CTN3_9NEOB</name>
<sequence>MMIEDIVLTATRNTSNSEFAALLNLLHHLQGKGDEGSLRKQVEQQLATISRVWGNLHVPMQHFSMFGELPPNFSLIILQHSEDRSFLYGALLEKPKVISTQKGKLNQQSRTTVRTRVARCAVNRKMFSSLLEKMELFKQETMQDLVK</sequence>